<dbReference type="InterPro" id="IPR000700">
    <property type="entry name" value="PAS-assoc_C"/>
</dbReference>
<feature type="domain" description="CHASE" evidence="11">
    <location>
        <begin position="85"/>
        <end position="301"/>
    </location>
</feature>
<evidence type="ECO:0000259" key="11">
    <source>
        <dbReference type="PROSITE" id="PS50839"/>
    </source>
</evidence>
<evidence type="ECO:0000313" key="13">
    <source>
        <dbReference type="EMBL" id="VVQ28310.1"/>
    </source>
</evidence>
<dbReference type="EMBL" id="CABVJH010000001">
    <property type="protein sequence ID" value="VVQ28310.1"/>
    <property type="molecule type" value="Genomic_DNA"/>
</dbReference>
<evidence type="ECO:0000256" key="2">
    <source>
        <dbReference type="ARBA" id="ARBA00004533"/>
    </source>
</evidence>
<dbReference type="PROSITE" id="PS50112">
    <property type="entry name" value="PAS"/>
    <property type="match status" value="1"/>
</dbReference>
<comment type="subcellular location">
    <subcellularLocation>
        <location evidence="2">Cell inner membrane</location>
    </subcellularLocation>
</comment>
<dbReference type="Pfam" id="PF00989">
    <property type="entry name" value="PAS"/>
    <property type="match status" value="1"/>
</dbReference>
<dbReference type="InterPro" id="IPR013655">
    <property type="entry name" value="PAS_fold_3"/>
</dbReference>
<dbReference type="PANTHER" id="PTHR45138">
    <property type="entry name" value="REGULATORY COMPONENTS OF SENSORY TRANSDUCTION SYSTEM"/>
    <property type="match status" value="1"/>
</dbReference>
<dbReference type="SMART" id="SM01079">
    <property type="entry name" value="CHASE"/>
    <property type="match status" value="1"/>
</dbReference>
<dbReference type="InterPro" id="IPR035965">
    <property type="entry name" value="PAS-like_dom_sf"/>
</dbReference>
<sequence>MSLHAVRPKILGFISEDVSAWLVALLVLVVGGILTGLLAWSTLNLFHHQLRQRFQLLASERYSRIEERFEDQEQRLDGLRRFFANSDSVSRAEFDGYTQPLLHRTQAYSFAKRVTGAERAEFERQVRAEGLPEFTLRELNADGQLQLAAERDEYVAVLYSQTQSKLGSPLGYDLWAQPLRRSTLERADQHGAMAVSQPMHLVSIEPAYARGVLLVAPVLLRNSPATAGVKSYGYVMAVISMHQLLADGLPEAGRDYLSVRILDLSTDDQHEVLYESPNTPAPSELASTRLLRLADHDYQVDIQPSDAFLRANHSSVTTLVVLGSLLSLLLSALLYVLVSQRRRALKMVEQRTQELRAREQELRGTHGQLRGVLNAATQVAIIATDLRGVIRTFNAGAEQMLGYTSTEVVGHMTLENLHLPRELLARSAELSARYGKPIPTCQAMLVEGGEEGGHEAREWTLLRGDGSHLTVNMLATPVLDEQGLWVGHLAICIDITERKRVHEALAARDLLLKKLSAHVPGGIYQFKMEFDGRFSVIYASDGIREIYELEPDVLLFNAEAIFTRIHPQDTTRVRASIRASADTLSPWREEYRVQLPLRGLRWVRGEATPEELPGGGVLWHGYVSDISDLKRVEEELRALSITDSLTGIHNRRYFQERLTTEMVRVERGGGELSVIMLDIDHFKRINDQHGHAVGDRVLQIVCERIGHRLRRTDVFCRLGGEEFMVLCPDINGEHAHVLALQLWQGLRSSPIEGVGTVTASFGIASWRVGEGADALLLRADSGVYAAKLAGRDRVEGEMN</sequence>
<dbReference type="PROSITE" id="PS50113">
    <property type="entry name" value="PAC"/>
    <property type="match status" value="1"/>
</dbReference>
<keyword evidence="5 8" id="KW-1133">Transmembrane helix</keyword>
<dbReference type="GO" id="GO:0052621">
    <property type="term" value="F:diguanylate cyclase activity"/>
    <property type="evidence" value="ECO:0007669"/>
    <property type="project" value="UniProtKB-EC"/>
</dbReference>
<dbReference type="InterPro" id="IPR042240">
    <property type="entry name" value="CHASE_sf"/>
</dbReference>
<dbReference type="SUPFAM" id="SSF55785">
    <property type="entry name" value="PYP-like sensor domain (PAS domain)"/>
    <property type="match status" value="2"/>
</dbReference>
<dbReference type="AlphaFoldDB" id="A0A5E7W0C2"/>
<organism evidence="13 14">
    <name type="scientific">Pseudomonas fluorescens</name>
    <dbReference type="NCBI Taxonomy" id="294"/>
    <lineage>
        <taxon>Bacteria</taxon>
        <taxon>Pseudomonadati</taxon>
        <taxon>Pseudomonadota</taxon>
        <taxon>Gammaproteobacteria</taxon>
        <taxon>Pseudomonadales</taxon>
        <taxon>Pseudomonadaceae</taxon>
        <taxon>Pseudomonas</taxon>
    </lineage>
</organism>
<dbReference type="InterPro" id="IPR001610">
    <property type="entry name" value="PAC"/>
</dbReference>
<dbReference type="InterPro" id="IPR000160">
    <property type="entry name" value="GGDEF_dom"/>
</dbReference>
<feature type="transmembrane region" description="Helical" evidence="8">
    <location>
        <begin position="20"/>
        <end position="46"/>
    </location>
</feature>
<dbReference type="InterPro" id="IPR043128">
    <property type="entry name" value="Rev_trsase/Diguanyl_cyclase"/>
</dbReference>
<dbReference type="SMART" id="SM00267">
    <property type="entry name" value="GGDEF"/>
    <property type="match status" value="1"/>
</dbReference>
<dbReference type="GO" id="GO:0007165">
    <property type="term" value="P:signal transduction"/>
    <property type="evidence" value="ECO:0007669"/>
    <property type="project" value="UniProtKB-ARBA"/>
</dbReference>
<name>A0A5E7W0C2_PSEFL</name>
<dbReference type="InterPro" id="IPR050469">
    <property type="entry name" value="Diguanylate_Cyclase"/>
</dbReference>
<accession>A0A5E7W0C2</accession>
<reference evidence="13 14" key="1">
    <citation type="submission" date="2019-09" db="EMBL/GenBank/DDBJ databases">
        <authorList>
            <person name="Chandra G."/>
            <person name="Truman W A."/>
        </authorList>
    </citation>
    <scope>NUCLEOTIDE SEQUENCE [LARGE SCALE GENOMIC DNA]</scope>
    <source>
        <strain evidence="13">PS943</strain>
    </source>
</reference>
<protein>
    <recommendedName>
        <fullName evidence="3">diguanylate cyclase</fullName>
        <ecNumber evidence="3">2.7.7.65</ecNumber>
    </recommendedName>
</protein>
<evidence type="ECO:0000256" key="5">
    <source>
        <dbReference type="ARBA" id="ARBA00022989"/>
    </source>
</evidence>
<evidence type="ECO:0000313" key="14">
    <source>
        <dbReference type="Proteomes" id="UP000325645"/>
    </source>
</evidence>
<proteinExistence type="predicted"/>
<dbReference type="InterPro" id="IPR013767">
    <property type="entry name" value="PAS_fold"/>
</dbReference>
<dbReference type="Proteomes" id="UP000325645">
    <property type="component" value="Unassembled WGS sequence"/>
</dbReference>
<dbReference type="FunFam" id="3.30.70.270:FF:000001">
    <property type="entry name" value="Diguanylate cyclase domain protein"/>
    <property type="match status" value="1"/>
</dbReference>
<evidence type="ECO:0000256" key="4">
    <source>
        <dbReference type="ARBA" id="ARBA00022692"/>
    </source>
</evidence>
<dbReference type="Gene3D" id="3.30.70.270">
    <property type="match status" value="1"/>
</dbReference>
<dbReference type="InterPro" id="IPR000014">
    <property type="entry name" value="PAS"/>
</dbReference>
<dbReference type="PROSITE" id="PS50887">
    <property type="entry name" value="GGDEF"/>
    <property type="match status" value="1"/>
</dbReference>
<dbReference type="NCBIfam" id="TIGR00254">
    <property type="entry name" value="GGDEF"/>
    <property type="match status" value="1"/>
</dbReference>
<dbReference type="Pfam" id="PF00990">
    <property type="entry name" value="GGDEF"/>
    <property type="match status" value="1"/>
</dbReference>
<dbReference type="InterPro" id="IPR006189">
    <property type="entry name" value="CHASE_dom"/>
</dbReference>
<feature type="domain" description="GGDEF" evidence="12">
    <location>
        <begin position="670"/>
        <end position="799"/>
    </location>
</feature>
<dbReference type="PANTHER" id="PTHR45138:SF9">
    <property type="entry name" value="DIGUANYLATE CYCLASE DGCM-RELATED"/>
    <property type="match status" value="1"/>
</dbReference>
<dbReference type="Gene3D" id="3.30.450.20">
    <property type="entry name" value="PAS domain"/>
    <property type="match status" value="2"/>
</dbReference>
<dbReference type="EC" id="2.7.7.65" evidence="3"/>
<dbReference type="GO" id="GO:0006355">
    <property type="term" value="P:regulation of DNA-templated transcription"/>
    <property type="evidence" value="ECO:0007669"/>
    <property type="project" value="InterPro"/>
</dbReference>
<dbReference type="Pfam" id="PF08447">
    <property type="entry name" value="PAS_3"/>
    <property type="match status" value="1"/>
</dbReference>
<dbReference type="SUPFAM" id="SSF55073">
    <property type="entry name" value="Nucleotide cyclase"/>
    <property type="match status" value="1"/>
</dbReference>
<evidence type="ECO:0000256" key="1">
    <source>
        <dbReference type="ARBA" id="ARBA00001946"/>
    </source>
</evidence>
<feature type="domain" description="PAC" evidence="10">
    <location>
        <begin position="455"/>
        <end position="507"/>
    </location>
</feature>
<dbReference type="CDD" id="cd01949">
    <property type="entry name" value="GGDEF"/>
    <property type="match status" value="1"/>
</dbReference>
<evidence type="ECO:0000259" key="12">
    <source>
        <dbReference type="PROSITE" id="PS50887"/>
    </source>
</evidence>
<evidence type="ECO:0000256" key="8">
    <source>
        <dbReference type="SAM" id="Phobius"/>
    </source>
</evidence>
<dbReference type="SMART" id="SM00091">
    <property type="entry name" value="PAS"/>
    <property type="match status" value="2"/>
</dbReference>
<evidence type="ECO:0000256" key="7">
    <source>
        <dbReference type="ARBA" id="ARBA00034247"/>
    </source>
</evidence>
<dbReference type="Gene3D" id="3.30.450.350">
    <property type="entry name" value="CHASE domain"/>
    <property type="match status" value="1"/>
</dbReference>
<comment type="catalytic activity">
    <reaction evidence="7">
        <text>2 GTP = 3',3'-c-di-GMP + 2 diphosphate</text>
        <dbReference type="Rhea" id="RHEA:24898"/>
        <dbReference type="ChEBI" id="CHEBI:33019"/>
        <dbReference type="ChEBI" id="CHEBI:37565"/>
        <dbReference type="ChEBI" id="CHEBI:58805"/>
        <dbReference type="EC" id="2.7.7.65"/>
    </reaction>
</comment>
<evidence type="ECO:0000259" key="9">
    <source>
        <dbReference type="PROSITE" id="PS50112"/>
    </source>
</evidence>
<keyword evidence="6 8" id="KW-0472">Membrane</keyword>
<dbReference type="RefSeq" id="WP_150655284.1">
    <property type="nucleotide sequence ID" value="NZ_CABVJH010000001.1"/>
</dbReference>
<dbReference type="SMART" id="SM00086">
    <property type="entry name" value="PAC"/>
    <property type="match status" value="2"/>
</dbReference>
<gene>
    <name evidence="13" type="ORF">PS943_00813</name>
</gene>
<dbReference type="CDD" id="cd00130">
    <property type="entry name" value="PAS"/>
    <property type="match status" value="2"/>
</dbReference>
<evidence type="ECO:0000259" key="10">
    <source>
        <dbReference type="PROSITE" id="PS50113"/>
    </source>
</evidence>
<feature type="domain" description="PAS" evidence="9">
    <location>
        <begin position="365"/>
        <end position="422"/>
    </location>
</feature>
<dbReference type="Pfam" id="PF03924">
    <property type="entry name" value="CHASE"/>
    <property type="match status" value="1"/>
</dbReference>
<dbReference type="NCBIfam" id="TIGR00229">
    <property type="entry name" value="sensory_box"/>
    <property type="match status" value="1"/>
</dbReference>
<dbReference type="PROSITE" id="PS50839">
    <property type="entry name" value="CHASE"/>
    <property type="match status" value="1"/>
</dbReference>
<comment type="cofactor">
    <cofactor evidence="1">
        <name>Mg(2+)</name>
        <dbReference type="ChEBI" id="CHEBI:18420"/>
    </cofactor>
</comment>
<keyword evidence="4 8" id="KW-0812">Transmembrane</keyword>
<dbReference type="InterPro" id="IPR029787">
    <property type="entry name" value="Nucleotide_cyclase"/>
</dbReference>
<evidence type="ECO:0000256" key="6">
    <source>
        <dbReference type="ARBA" id="ARBA00023136"/>
    </source>
</evidence>
<dbReference type="GO" id="GO:0005886">
    <property type="term" value="C:plasma membrane"/>
    <property type="evidence" value="ECO:0007669"/>
    <property type="project" value="UniProtKB-SubCell"/>
</dbReference>
<evidence type="ECO:0000256" key="3">
    <source>
        <dbReference type="ARBA" id="ARBA00012528"/>
    </source>
</evidence>
<feature type="transmembrane region" description="Helical" evidence="8">
    <location>
        <begin position="319"/>
        <end position="338"/>
    </location>
</feature>